<gene>
    <name evidence="2" type="ORF">DPMN_050563</name>
</gene>
<feature type="compositionally biased region" description="Basic residues" evidence="1">
    <location>
        <begin position="52"/>
        <end position="61"/>
    </location>
</feature>
<sequence>MAKRANNGPQSLTVCLADQNIDDRINREDNRRKEVDQTGNGGIDSHRELLHQHKRLKQKLG</sequence>
<protein>
    <submittedName>
        <fullName evidence="2">Uncharacterized protein</fullName>
    </submittedName>
</protein>
<accession>A0A9D4CHG4</accession>
<keyword evidence="3" id="KW-1185">Reference proteome</keyword>
<reference evidence="2" key="1">
    <citation type="journal article" date="2019" name="bioRxiv">
        <title>The Genome of the Zebra Mussel, Dreissena polymorpha: A Resource for Invasive Species Research.</title>
        <authorList>
            <person name="McCartney M.A."/>
            <person name="Auch B."/>
            <person name="Kono T."/>
            <person name="Mallez S."/>
            <person name="Zhang Y."/>
            <person name="Obille A."/>
            <person name="Becker A."/>
            <person name="Abrahante J.E."/>
            <person name="Garbe J."/>
            <person name="Badalamenti J.P."/>
            <person name="Herman A."/>
            <person name="Mangelson H."/>
            <person name="Liachko I."/>
            <person name="Sullivan S."/>
            <person name="Sone E.D."/>
            <person name="Koren S."/>
            <person name="Silverstein K.A.T."/>
            <person name="Beckman K.B."/>
            <person name="Gohl D.M."/>
        </authorList>
    </citation>
    <scope>NUCLEOTIDE SEQUENCE</scope>
    <source>
        <strain evidence="2">Duluth1</strain>
        <tissue evidence="2">Whole animal</tissue>
    </source>
</reference>
<name>A0A9D4CHG4_DREPO</name>
<evidence type="ECO:0000313" key="3">
    <source>
        <dbReference type="Proteomes" id="UP000828390"/>
    </source>
</evidence>
<dbReference type="EMBL" id="JAIWYP010000012">
    <property type="protein sequence ID" value="KAH3724739.1"/>
    <property type="molecule type" value="Genomic_DNA"/>
</dbReference>
<organism evidence="2 3">
    <name type="scientific">Dreissena polymorpha</name>
    <name type="common">Zebra mussel</name>
    <name type="synonym">Mytilus polymorpha</name>
    <dbReference type="NCBI Taxonomy" id="45954"/>
    <lineage>
        <taxon>Eukaryota</taxon>
        <taxon>Metazoa</taxon>
        <taxon>Spiralia</taxon>
        <taxon>Lophotrochozoa</taxon>
        <taxon>Mollusca</taxon>
        <taxon>Bivalvia</taxon>
        <taxon>Autobranchia</taxon>
        <taxon>Heteroconchia</taxon>
        <taxon>Euheterodonta</taxon>
        <taxon>Imparidentia</taxon>
        <taxon>Neoheterodontei</taxon>
        <taxon>Myida</taxon>
        <taxon>Dreissenoidea</taxon>
        <taxon>Dreissenidae</taxon>
        <taxon>Dreissena</taxon>
    </lineage>
</organism>
<feature type="compositionally biased region" description="Basic and acidic residues" evidence="1">
    <location>
        <begin position="25"/>
        <end position="36"/>
    </location>
</feature>
<reference evidence="2" key="2">
    <citation type="submission" date="2020-11" db="EMBL/GenBank/DDBJ databases">
        <authorList>
            <person name="McCartney M.A."/>
            <person name="Auch B."/>
            <person name="Kono T."/>
            <person name="Mallez S."/>
            <person name="Becker A."/>
            <person name="Gohl D.M."/>
            <person name="Silverstein K.A.T."/>
            <person name="Koren S."/>
            <person name="Bechman K.B."/>
            <person name="Herman A."/>
            <person name="Abrahante J.E."/>
            <person name="Garbe J."/>
        </authorList>
    </citation>
    <scope>NUCLEOTIDE SEQUENCE</scope>
    <source>
        <strain evidence="2">Duluth1</strain>
        <tissue evidence="2">Whole animal</tissue>
    </source>
</reference>
<evidence type="ECO:0000313" key="2">
    <source>
        <dbReference type="EMBL" id="KAH3724739.1"/>
    </source>
</evidence>
<proteinExistence type="predicted"/>
<dbReference type="AlphaFoldDB" id="A0A9D4CHG4"/>
<evidence type="ECO:0000256" key="1">
    <source>
        <dbReference type="SAM" id="MobiDB-lite"/>
    </source>
</evidence>
<dbReference type="Proteomes" id="UP000828390">
    <property type="component" value="Unassembled WGS sequence"/>
</dbReference>
<comment type="caution">
    <text evidence="2">The sequence shown here is derived from an EMBL/GenBank/DDBJ whole genome shotgun (WGS) entry which is preliminary data.</text>
</comment>
<feature type="region of interest" description="Disordered" evidence="1">
    <location>
        <begin position="25"/>
        <end position="61"/>
    </location>
</feature>